<proteinExistence type="predicted"/>
<dbReference type="PANTHER" id="PTHR33880:SF19">
    <property type="entry name" value="EXPRESSED PROTEIN"/>
    <property type="match status" value="1"/>
</dbReference>
<reference evidence="2 3" key="1">
    <citation type="journal article" date="2014" name="Nat. Commun.">
        <title>Klebsormidium flaccidum genome reveals primary factors for plant terrestrial adaptation.</title>
        <authorList>
            <person name="Hori K."/>
            <person name="Maruyama F."/>
            <person name="Fujisawa T."/>
            <person name="Togashi T."/>
            <person name="Yamamoto N."/>
            <person name="Seo M."/>
            <person name="Sato S."/>
            <person name="Yamada T."/>
            <person name="Mori H."/>
            <person name="Tajima N."/>
            <person name="Moriyama T."/>
            <person name="Ikeuchi M."/>
            <person name="Watanabe M."/>
            <person name="Wada H."/>
            <person name="Kobayashi K."/>
            <person name="Saito M."/>
            <person name="Masuda T."/>
            <person name="Sasaki-Sekimoto Y."/>
            <person name="Mashiguchi K."/>
            <person name="Awai K."/>
            <person name="Shimojima M."/>
            <person name="Masuda S."/>
            <person name="Iwai M."/>
            <person name="Nobusawa T."/>
            <person name="Narise T."/>
            <person name="Kondo S."/>
            <person name="Saito H."/>
            <person name="Sato R."/>
            <person name="Murakawa M."/>
            <person name="Ihara Y."/>
            <person name="Oshima-Yamada Y."/>
            <person name="Ohtaka K."/>
            <person name="Satoh M."/>
            <person name="Sonobe K."/>
            <person name="Ishii M."/>
            <person name="Ohtani R."/>
            <person name="Kanamori-Sato M."/>
            <person name="Honoki R."/>
            <person name="Miyazaki D."/>
            <person name="Mochizuki H."/>
            <person name="Umetsu J."/>
            <person name="Higashi K."/>
            <person name="Shibata D."/>
            <person name="Kamiya Y."/>
            <person name="Sato N."/>
            <person name="Nakamura Y."/>
            <person name="Tabata S."/>
            <person name="Ida S."/>
            <person name="Kurokawa K."/>
            <person name="Ohta H."/>
        </authorList>
    </citation>
    <scope>NUCLEOTIDE SEQUENCE [LARGE SCALE GENOMIC DNA]</scope>
    <source>
        <strain evidence="2 3">NIES-2285</strain>
    </source>
</reference>
<dbReference type="Proteomes" id="UP000054558">
    <property type="component" value="Unassembled WGS sequence"/>
</dbReference>
<organism evidence="2 3">
    <name type="scientific">Klebsormidium nitens</name>
    <name type="common">Green alga</name>
    <name type="synonym">Ulothrix nitens</name>
    <dbReference type="NCBI Taxonomy" id="105231"/>
    <lineage>
        <taxon>Eukaryota</taxon>
        <taxon>Viridiplantae</taxon>
        <taxon>Streptophyta</taxon>
        <taxon>Klebsormidiophyceae</taxon>
        <taxon>Klebsormidiales</taxon>
        <taxon>Klebsormidiaceae</taxon>
        <taxon>Klebsormidium</taxon>
    </lineage>
</organism>
<dbReference type="PANTHER" id="PTHR33880">
    <property type="entry name" value="EXPRESSED PROTEIN"/>
    <property type="match status" value="1"/>
</dbReference>
<dbReference type="EMBL" id="DF237245">
    <property type="protein sequence ID" value="GAQ86551.1"/>
    <property type="molecule type" value="Genomic_DNA"/>
</dbReference>
<dbReference type="OrthoDB" id="406551at2759"/>
<dbReference type="AlphaFoldDB" id="A0A1Y1IBS8"/>
<feature type="signal peptide" evidence="1">
    <location>
        <begin position="1"/>
        <end position="22"/>
    </location>
</feature>
<sequence length="219" mass="24710">MNAVLAPMAVVVLLLLLQVVCCVGQLGPTPLFPPEWPANFQVEFHEAAWYFFSITTTGKMYYDAAHNRSRTDRVDGKGNRYCGTIYPLRNTACTQLVVDGMRYIFFPEHKYCCSCCSAEAGCGILRRDWLHGAQYLGQEEVEGQMCNKWKQAGLQNNYFWETLDGVPLQIYMEPNEKITFRTETYAEEEINASLFELPPWGCEKACTGLCSVPGARGIS</sequence>
<gene>
    <name evidence="2" type="ORF">KFL_002960060</name>
</gene>
<accession>A0A1Y1IBS8</accession>
<name>A0A1Y1IBS8_KLENI</name>
<feature type="chain" id="PRO_5012237253" evidence="1">
    <location>
        <begin position="23"/>
        <end position="219"/>
    </location>
</feature>
<evidence type="ECO:0000256" key="1">
    <source>
        <dbReference type="SAM" id="SignalP"/>
    </source>
</evidence>
<dbReference type="OMA" id="GSHDRYC"/>
<keyword evidence="3" id="KW-1185">Reference proteome</keyword>
<protein>
    <submittedName>
        <fullName evidence="2">Uncharacterized protein</fullName>
    </submittedName>
</protein>
<keyword evidence="1" id="KW-0732">Signal</keyword>
<evidence type="ECO:0000313" key="2">
    <source>
        <dbReference type="EMBL" id="GAQ86551.1"/>
    </source>
</evidence>
<dbReference type="InterPro" id="IPR038941">
    <property type="entry name" value="At4g14100-like"/>
</dbReference>
<evidence type="ECO:0000313" key="3">
    <source>
        <dbReference type="Proteomes" id="UP000054558"/>
    </source>
</evidence>